<proteinExistence type="predicted"/>
<organism evidence="1 2">
    <name type="scientific">Panagrolaimus sp. PS1159</name>
    <dbReference type="NCBI Taxonomy" id="55785"/>
    <lineage>
        <taxon>Eukaryota</taxon>
        <taxon>Metazoa</taxon>
        <taxon>Ecdysozoa</taxon>
        <taxon>Nematoda</taxon>
        <taxon>Chromadorea</taxon>
        <taxon>Rhabditida</taxon>
        <taxon>Tylenchina</taxon>
        <taxon>Panagrolaimomorpha</taxon>
        <taxon>Panagrolaimoidea</taxon>
        <taxon>Panagrolaimidae</taxon>
        <taxon>Panagrolaimus</taxon>
    </lineage>
</organism>
<sequence length="216" mass="24756">YLSHGENDQTADKINYDNSDNQFGYPCYNNYRAWTYLSQLETKQAFHVDDDWIKANITWEGCNGELGDKYPTKYDDTTDLFKYIISNVTSSTKYFKDFKILIYNGDADTVCNFLGDSWFIDGIAKDMNFTILDRIPWIFRNQYAGYNQPYYTTYNNGTNNLTIDVLTVKGAGHLVAGDKQGPTLQMIVNFIRGTGNYSSTDNFDVLPKPQPGINYV</sequence>
<accession>A0AC35G186</accession>
<evidence type="ECO:0000313" key="2">
    <source>
        <dbReference type="WBParaSite" id="PS1159_v2.g2252.t1"/>
    </source>
</evidence>
<name>A0AC35G186_9BILA</name>
<reference evidence="2" key="1">
    <citation type="submission" date="2022-11" db="UniProtKB">
        <authorList>
            <consortium name="WormBaseParasite"/>
        </authorList>
    </citation>
    <scope>IDENTIFICATION</scope>
</reference>
<evidence type="ECO:0000313" key="1">
    <source>
        <dbReference type="Proteomes" id="UP000887580"/>
    </source>
</evidence>
<dbReference type="Proteomes" id="UP000887580">
    <property type="component" value="Unplaced"/>
</dbReference>
<dbReference type="WBParaSite" id="PS1159_v2.g2252.t1">
    <property type="protein sequence ID" value="PS1159_v2.g2252.t1"/>
    <property type="gene ID" value="PS1159_v2.g2252"/>
</dbReference>
<protein>
    <submittedName>
        <fullName evidence="2">Serine carboxypeptidase</fullName>
    </submittedName>
</protein>